<accession>A0ABW1K978</accession>
<dbReference type="EMBL" id="JBHSPR010000012">
    <property type="protein sequence ID" value="MFC6018035.1"/>
    <property type="molecule type" value="Genomic_DNA"/>
</dbReference>
<gene>
    <name evidence="1" type="ORF">ACFP2T_17685</name>
</gene>
<reference evidence="2" key="1">
    <citation type="journal article" date="2019" name="Int. J. Syst. Evol. Microbiol.">
        <title>The Global Catalogue of Microorganisms (GCM) 10K type strain sequencing project: providing services to taxonomists for standard genome sequencing and annotation.</title>
        <authorList>
            <consortium name="The Broad Institute Genomics Platform"/>
            <consortium name="The Broad Institute Genome Sequencing Center for Infectious Disease"/>
            <person name="Wu L."/>
            <person name="Ma J."/>
        </authorList>
    </citation>
    <scope>NUCLEOTIDE SEQUENCE [LARGE SCALE GENOMIC DNA]</scope>
    <source>
        <strain evidence="2">ZS-35-S2</strain>
    </source>
</reference>
<name>A0ABW1K978_9ACTN</name>
<keyword evidence="2" id="KW-1185">Reference proteome</keyword>
<comment type="caution">
    <text evidence="1">The sequence shown here is derived from an EMBL/GenBank/DDBJ whole genome shotgun (WGS) entry which is preliminary data.</text>
</comment>
<evidence type="ECO:0000313" key="1">
    <source>
        <dbReference type="EMBL" id="MFC6018035.1"/>
    </source>
</evidence>
<protein>
    <submittedName>
        <fullName evidence="1">Uncharacterized protein</fullName>
    </submittedName>
</protein>
<evidence type="ECO:0000313" key="2">
    <source>
        <dbReference type="Proteomes" id="UP001596203"/>
    </source>
</evidence>
<dbReference type="RefSeq" id="WP_377422986.1">
    <property type="nucleotide sequence ID" value="NZ_JBHSPR010000012.1"/>
</dbReference>
<sequence length="138" mass="14732">MSTDEPNGTPRRYKIAPDPAWDWCDEEDGVLSVELSWAPDPLAGRPPELVASPELVTALSAERLTGYTTGTARGTFGDGAFGVEEGATVPELVRLIVGEDPAADFSYERSQGLTVSERALALLQARCQNLTVKPAGWG</sequence>
<organism evidence="1 2">
    <name type="scientific">Plantactinospora solaniradicis</name>
    <dbReference type="NCBI Taxonomy" id="1723736"/>
    <lineage>
        <taxon>Bacteria</taxon>
        <taxon>Bacillati</taxon>
        <taxon>Actinomycetota</taxon>
        <taxon>Actinomycetes</taxon>
        <taxon>Micromonosporales</taxon>
        <taxon>Micromonosporaceae</taxon>
        <taxon>Plantactinospora</taxon>
    </lineage>
</organism>
<dbReference type="Proteomes" id="UP001596203">
    <property type="component" value="Unassembled WGS sequence"/>
</dbReference>
<proteinExistence type="predicted"/>